<sequence length="27" mass="3068">MRFFSCSLSTETKKLFSIELIAFLSPA</sequence>
<accession>A0A0E9W148</accession>
<dbReference type="AlphaFoldDB" id="A0A0E9W148"/>
<name>A0A0E9W148_ANGAN</name>
<proteinExistence type="predicted"/>
<protein>
    <submittedName>
        <fullName evidence="1">Uncharacterized protein</fullName>
    </submittedName>
</protein>
<organism evidence="1">
    <name type="scientific">Anguilla anguilla</name>
    <name type="common">European freshwater eel</name>
    <name type="synonym">Muraena anguilla</name>
    <dbReference type="NCBI Taxonomy" id="7936"/>
    <lineage>
        <taxon>Eukaryota</taxon>
        <taxon>Metazoa</taxon>
        <taxon>Chordata</taxon>
        <taxon>Craniata</taxon>
        <taxon>Vertebrata</taxon>
        <taxon>Euteleostomi</taxon>
        <taxon>Actinopterygii</taxon>
        <taxon>Neopterygii</taxon>
        <taxon>Teleostei</taxon>
        <taxon>Anguilliformes</taxon>
        <taxon>Anguillidae</taxon>
        <taxon>Anguilla</taxon>
    </lineage>
</organism>
<dbReference type="EMBL" id="GBXM01024485">
    <property type="protein sequence ID" value="JAH84092.1"/>
    <property type="molecule type" value="Transcribed_RNA"/>
</dbReference>
<reference evidence="1" key="1">
    <citation type="submission" date="2014-11" db="EMBL/GenBank/DDBJ databases">
        <authorList>
            <person name="Amaro Gonzalez C."/>
        </authorList>
    </citation>
    <scope>NUCLEOTIDE SEQUENCE</scope>
</reference>
<evidence type="ECO:0000313" key="1">
    <source>
        <dbReference type="EMBL" id="JAH84092.1"/>
    </source>
</evidence>
<reference evidence="1" key="2">
    <citation type="journal article" date="2015" name="Fish Shellfish Immunol.">
        <title>Early steps in the European eel (Anguilla anguilla)-Vibrio vulnificus interaction in the gills: Role of the RtxA13 toxin.</title>
        <authorList>
            <person name="Callol A."/>
            <person name="Pajuelo D."/>
            <person name="Ebbesson L."/>
            <person name="Teles M."/>
            <person name="MacKenzie S."/>
            <person name="Amaro C."/>
        </authorList>
    </citation>
    <scope>NUCLEOTIDE SEQUENCE</scope>
</reference>